<accession>A0A5N5SLU6</accession>
<reference evidence="2 3" key="1">
    <citation type="journal article" date="2019" name="PLoS Biol.">
        <title>Sex chromosomes control vertical transmission of feminizing Wolbachia symbionts in an isopod.</title>
        <authorList>
            <person name="Becking T."/>
            <person name="Chebbi M.A."/>
            <person name="Giraud I."/>
            <person name="Moumen B."/>
            <person name="Laverre T."/>
            <person name="Caubet Y."/>
            <person name="Peccoud J."/>
            <person name="Gilbert C."/>
            <person name="Cordaux R."/>
        </authorList>
    </citation>
    <scope>NUCLEOTIDE SEQUENCE [LARGE SCALE GENOMIC DNA]</scope>
    <source>
        <strain evidence="2">ANa2</strain>
        <tissue evidence="2">Whole body excluding digestive tract and cuticle</tissue>
    </source>
</reference>
<feature type="compositionally biased region" description="Low complexity" evidence="1">
    <location>
        <begin position="268"/>
        <end position="281"/>
    </location>
</feature>
<sequence>MKEAQAKHRLITSSEQDRSCILLLRLQSTNGSWRWVHCVLQVKDSGDVSTSTVTASTSSTNSQQQPSQQPQQQQSQQTTVGQQPVIVATNQVLSEKEASVLRSNAWLYHYYAMQSKLQYGISYDTHTQRVHPYYPQVMPYQDPNSHYMATTVNNGSIHSSAIAAGPASTYSFTATSPYFQPYPHPYSMRLHHAFDYSRDSAWGYYESGTSSDLSSLHSYHSTNFQHSNIQQQQQYHQHQQQNQQLQQQQQTLPTTNSPSQSVQRPSKRSSPAKSSPRRSPSTPNTPQGSETSGGVAVIAPVAVRASTTLTTSLKNLNTELDEVESSYLKGSPTQEVPEQYEYPYFTPPYPSTPTNLTPFHFDSPEAKVTHHKDQRIVPSIEPTEGRWVMKIHL</sequence>
<gene>
    <name evidence="2" type="ORF">Anas_04975</name>
</gene>
<organism evidence="2 3">
    <name type="scientific">Armadillidium nasatum</name>
    <dbReference type="NCBI Taxonomy" id="96803"/>
    <lineage>
        <taxon>Eukaryota</taxon>
        <taxon>Metazoa</taxon>
        <taxon>Ecdysozoa</taxon>
        <taxon>Arthropoda</taxon>
        <taxon>Crustacea</taxon>
        <taxon>Multicrustacea</taxon>
        <taxon>Malacostraca</taxon>
        <taxon>Eumalacostraca</taxon>
        <taxon>Peracarida</taxon>
        <taxon>Isopoda</taxon>
        <taxon>Oniscidea</taxon>
        <taxon>Crinocheta</taxon>
        <taxon>Armadillidiidae</taxon>
        <taxon>Armadillidium</taxon>
    </lineage>
</organism>
<feature type="region of interest" description="Disordered" evidence="1">
    <location>
        <begin position="49"/>
        <end position="78"/>
    </location>
</feature>
<name>A0A5N5SLU6_9CRUS</name>
<dbReference type="Proteomes" id="UP000326759">
    <property type="component" value="Unassembled WGS sequence"/>
</dbReference>
<dbReference type="EMBL" id="SEYY01023702">
    <property type="protein sequence ID" value="KAB7494660.1"/>
    <property type="molecule type" value="Genomic_DNA"/>
</dbReference>
<evidence type="ECO:0000256" key="1">
    <source>
        <dbReference type="SAM" id="MobiDB-lite"/>
    </source>
</evidence>
<dbReference type="Pfam" id="PF14598">
    <property type="entry name" value="PAS_11"/>
    <property type="match status" value="1"/>
</dbReference>
<comment type="caution">
    <text evidence="2">The sequence shown here is derived from an EMBL/GenBank/DDBJ whole genome shotgun (WGS) entry which is preliminary data.</text>
</comment>
<evidence type="ECO:0000313" key="2">
    <source>
        <dbReference type="EMBL" id="KAB7494660.1"/>
    </source>
</evidence>
<feature type="region of interest" description="Disordered" evidence="1">
    <location>
        <begin position="228"/>
        <end position="294"/>
    </location>
</feature>
<dbReference type="OrthoDB" id="9978016at2759"/>
<evidence type="ECO:0000313" key="3">
    <source>
        <dbReference type="Proteomes" id="UP000326759"/>
    </source>
</evidence>
<feature type="compositionally biased region" description="Polar residues" evidence="1">
    <location>
        <begin position="282"/>
        <end position="292"/>
    </location>
</feature>
<proteinExistence type="predicted"/>
<keyword evidence="3" id="KW-1185">Reference proteome</keyword>
<protein>
    <submittedName>
        <fullName evidence="2">Uncharacterized protein</fullName>
    </submittedName>
</protein>
<feature type="compositionally biased region" description="Low complexity" evidence="1">
    <location>
        <begin position="228"/>
        <end position="260"/>
    </location>
</feature>
<dbReference type="AlphaFoldDB" id="A0A5N5SLU6"/>